<organism evidence="8 9">
    <name type="scientific">Lates japonicus</name>
    <name type="common">Japanese lates</name>
    <dbReference type="NCBI Taxonomy" id="270547"/>
    <lineage>
        <taxon>Eukaryota</taxon>
        <taxon>Metazoa</taxon>
        <taxon>Chordata</taxon>
        <taxon>Craniata</taxon>
        <taxon>Vertebrata</taxon>
        <taxon>Euteleostomi</taxon>
        <taxon>Actinopterygii</taxon>
        <taxon>Neopterygii</taxon>
        <taxon>Teleostei</taxon>
        <taxon>Neoteleostei</taxon>
        <taxon>Acanthomorphata</taxon>
        <taxon>Carangaria</taxon>
        <taxon>Carangaria incertae sedis</taxon>
        <taxon>Centropomidae</taxon>
        <taxon>Lates</taxon>
    </lineage>
</organism>
<dbReference type="SUPFAM" id="SSF52540">
    <property type="entry name" value="P-loop containing nucleoside triphosphate hydrolases"/>
    <property type="match status" value="1"/>
</dbReference>
<evidence type="ECO:0000256" key="3">
    <source>
        <dbReference type="ARBA" id="ARBA00023123"/>
    </source>
</evidence>
<gene>
    <name evidence="8" type="ORF">AKAME5_001893700</name>
</gene>
<feature type="repeat" description="ANK" evidence="5">
    <location>
        <begin position="74"/>
        <end position="106"/>
    </location>
</feature>
<dbReference type="GO" id="GO:0048812">
    <property type="term" value="P:neuron projection morphogenesis"/>
    <property type="evidence" value="ECO:0007669"/>
    <property type="project" value="TreeGrafter"/>
</dbReference>
<evidence type="ECO:0000313" key="9">
    <source>
        <dbReference type="Proteomes" id="UP001279410"/>
    </source>
</evidence>
<dbReference type="InterPro" id="IPR036770">
    <property type="entry name" value="Ankyrin_rpt-contain_sf"/>
</dbReference>
<dbReference type="PANTHER" id="PTHR47335">
    <property type="entry name" value="UNCONVENTIONAL MYOSIN-XVI"/>
    <property type="match status" value="1"/>
</dbReference>
<dbReference type="GO" id="GO:0051015">
    <property type="term" value="F:actin filament binding"/>
    <property type="evidence" value="ECO:0007669"/>
    <property type="project" value="TreeGrafter"/>
</dbReference>
<feature type="repeat" description="ANK" evidence="5">
    <location>
        <begin position="107"/>
        <end position="139"/>
    </location>
</feature>
<dbReference type="PROSITE" id="PS50297">
    <property type="entry name" value="ANK_REP_REGION"/>
    <property type="match status" value="2"/>
</dbReference>
<dbReference type="Pfam" id="PF00063">
    <property type="entry name" value="Myosin_head"/>
    <property type="match status" value="1"/>
</dbReference>
<dbReference type="Pfam" id="PF12796">
    <property type="entry name" value="Ank_2"/>
    <property type="match status" value="1"/>
</dbReference>
<dbReference type="Gene3D" id="1.20.120.720">
    <property type="entry name" value="Myosin VI head, motor domain, U50 subdomain"/>
    <property type="match status" value="1"/>
</dbReference>
<evidence type="ECO:0000256" key="2">
    <source>
        <dbReference type="ARBA" id="ARBA00022840"/>
    </source>
</evidence>
<keyword evidence="1 6" id="KW-0547">Nucleotide-binding</keyword>
<evidence type="ECO:0000313" key="8">
    <source>
        <dbReference type="EMBL" id="GLD67599.1"/>
    </source>
</evidence>
<dbReference type="InterPro" id="IPR052838">
    <property type="entry name" value="Myosin-XVI"/>
</dbReference>
<dbReference type="GO" id="GO:0016459">
    <property type="term" value="C:myosin complex"/>
    <property type="evidence" value="ECO:0007669"/>
    <property type="project" value="UniProtKB-KW"/>
</dbReference>
<feature type="non-terminal residue" evidence="8">
    <location>
        <position position="647"/>
    </location>
</feature>
<dbReference type="Gene3D" id="3.40.850.10">
    <property type="entry name" value="Kinesin motor domain"/>
    <property type="match status" value="1"/>
</dbReference>
<dbReference type="InterPro" id="IPR001609">
    <property type="entry name" value="Myosin_head_motor_dom-like"/>
</dbReference>
<accession>A0AAD3N8Y1</accession>
<reference evidence="8" key="1">
    <citation type="submission" date="2022-08" db="EMBL/GenBank/DDBJ databases">
        <title>Genome sequencing of akame (Lates japonicus).</title>
        <authorList>
            <person name="Hashiguchi Y."/>
            <person name="Takahashi H."/>
        </authorList>
    </citation>
    <scope>NUCLEOTIDE SEQUENCE</scope>
    <source>
        <strain evidence="8">Kochi</strain>
    </source>
</reference>
<dbReference type="EMBL" id="BRZM01000114">
    <property type="protein sequence ID" value="GLD67599.1"/>
    <property type="molecule type" value="Genomic_DNA"/>
</dbReference>
<dbReference type="GO" id="GO:0005654">
    <property type="term" value="C:nucleoplasm"/>
    <property type="evidence" value="ECO:0007669"/>
    <property type="project" value="TreeGrafter"/>
</dbReference>
<dbReference type="GO" id="GO:0043491">
    <property type="term" value="P:phosphatidylinositol 3-kinase/protein kinase B signal transduction"/>
    <property type="evidence" value="ECO:0007669"/>
    <property type="project" value="TreeGrafter"/>
</dbReference>
<name>A0AAD3N8Y1_LATJO</name>
<dbReference type="Gene3D" id="1.25.40.20">
    <property type="entry name" value="Ankyrin repeat-containing domain"/>
    <property type="match status" value="1"/>
</dbReference>
<keyword evidence="4 6" id="KW-0505">Motor protein</keyword>
<evidence type="ECO:0000256" key="4">
    <source>
        <dbReference type="ARBA" id="ARBA00023175"/>
    </source>
</evidence>
<dbReference type="PRINTS" id="PR00193">
    <property type="entry name" value="MYOSINHEAVY"/>
</dbReference>
<dbReference type="PROSITE" id="PS51456">
    <property type="entry name" value="MYOSIN_MOTOR"/>
    <property type="match status" value="1"/>
</dbReference>
<dbReference type="AlphaFoldDB" id="A0AAD3N8Y1"/>
<evidence type="ECO:0000256" key="6">
    <source>
        <dbReference type="PROSITE-ProRule" id="PRU00782"/>
    </source>
</evidence>
<dbReference type="SUPFAM" id="SSF48403">
    <property type="entry name" value="Ankyrin repeat"/>
    <property type="match status" value="1"/>
</dbReference>
<sequence>AGVNVMLQDVNGNIPLDYASEGTESSYILRKHLEENGVDVSSMHAMKTQRPSTMLSDVRQLVATGGNLSQPNDDGVTLLHIACASGYREVVSVLLESGADPHPADDNFWTPLHLAAKYGQTSIVSQLLRRGANPTLLNCNQDKPSVTIRPVSILKRDSLLEKCAMFREAGGALSGQPSQDNSLDGPFSSGASKLEQVKLMPPAPNDDLASLSELTDSSLLYEMQKRFGNDQIYTYIGHILLLVNPNKELPIYSTLVSQLYLSSTGRLCSSLPPHIFSSAERAYHMMLQERRPQCFILSGESGSGKSEACKHIVRHLTARSSSKGFALDPRMKHVNCILEAFGHAKTQRNNSSSRFIKLLTIQYCDKRRTLLRARVYTYMLEKARLVHLPPHQHSFSIFYLMAEGLPPEEKSTLYLNNVLAHRYLSGGFSGENPPVAKASAQSRERLAAVKQALRALGFNKQEVDSVFMLLSAVLHIGDLRFTALTDADTAFPSDLQLLERVAGMLQVSSNDLSTALTSDVQYFKGDVITRRHTVEMSEQCRDQLAKAIYGRLFSYLVNNINDYLQGHDDSIGDPALEIGILDIFGFEEFQRSGFEQLCVNMTNERLRQYVSEVLFQQEQAECLQEGIAMETPRSPGNQPAVLDFFLQ</sequence>
<keyword evidence="5" id="KW-0040">ANK repeat</keyword>
<feature type="non-terminal residue" evidence="8">
    <location>
        <position position="1"/>
    </location>
</feature>
<dbReference type="PANTHER" id="PTHR47335:SF1">
    <property type="entry name" value="UNCONVENTIONAL MYOSIN-XVI"/>
    <property type="match status" value="1"/>
</dbReference>
<dbReference type="SMART" id="SM00248">
    <property type="entry name" value="ANK"/>
    <property type="match status" value="3"/>
</dbReference>
<dbReference type="SMART" id="SM00242">
    <property type="entry name" value="MYSc"/>
    <property type="match status" value="1"/>
</dbReference>
<keyword evidence="2 6" id="KW-0067">ATP-binding</keyword>
<comment type="caution">
    <text evidence="8">The sequence shown here is derived from an EMBL/GenBank/DDBJ whole genome shotgun (WGS) entry which is preliminary data.</text>
</comment>
<evidence type="ECO:0000259" key="7">
    <source>
        <dbReference type="PROSITE" id="PS51456"/>
    </source>
</evidence>
<dbReference type="Proteomes" id="UP001279410">
    <property type="component" value="Unassembled WGS sequence"/>
</dbReference>
<dbReference type="InterPro" id="IPR002110">
    <property type="entry name" value="Ankyrin_rpt"/>
</dbReference>
<feature type="binding site" evidence="6">
    <location>
        <begin position="299"/>
        <end position="306"/>
    </location>
    <ligand>
        <name>ATP</name>
        <dbReference type="ChEBI" id="CHEBI:30616"/>
    </ligand>
</feature>
<evidence type="ECO:0000256" key="5">
    <source>
        <dbReference type="PROSITE-ProRule" id="PRU00023"/>
    </source>
</evidence>
<comment type="similarity">
    <text evidence="6">Belongs to the TRAFAC class myosin-kinesin ATPase superfamily. Myosin family.</text>
</comment>
<feature type="domain" description="Myosin motor" evidence="7">
    <location>
        <begin position="203"/>
        <end position="647"/>
    </location>
</feature>
<dbReference type="GO" id="GO:0048471">
    <property type="term" value="C:perinuclear region of cytoplasm"/>
    <property type="evidence" value="ECO:0007669"/>
    <property type="project" value="TreeGrafter"/>
</dbReference>
<dbReference type="GO" id="GO:0003774">
    <property type="term" value="F:cytoskeletal motor activity"/>
    <property type="evidence" value="ECO:0007669"/>
    <property type="project" value="UniProtKB-UniRule"/>
</dbReference>
<keyword evidence="9" id="KW-1185">Reference proteome</keyword>
<dbReference type="InterPro" id="IPR027417">
    <property type="entry name" value="P-loop_NTPase"/>
</dbReference>
<dbReference type="Gene3D" id="1.20.58.530">
    <property type="match status" value="1"/>
</dbReference>
<comment type="caution">
    <text evidence="6">Lacks conserved residue(s) required for the propagation of feature annotation.</text>
</comment>
<proteinExistence type="inferred from homology"/>
<evidence type="ECO:0000256" key="1">
    <source>
        <dbReference type="ARBA" id="ARBA00022741"/>
    </source>
</evidence>
<dbReference type="GO" id="GO:2000134">
    <property type="term" value="P:negative regulation of G1/S transition of mitotic cell cycle"/>
    <property type="evidence" value="ECO:0007669"/>
    <property type="project" value="TreeGrafter"/>
</dbReference>
<protein>
    <submittedName>
        <fullName evidence="8">Unconventional myosin-XVI</fullName>
    </submittedName>
</protein>
<dbReference type="GO" id="GO:0019903">
    <property type="term" value="F:protein phosphatase binding"/>
    <property type="evidence" value="ECO:0007669"/>
    <property type="project" value="TreeGrafter"/>
</dbReference>
<keyword evidence="6" id="KW-0009">Actin-binding</keyword>
<dbReference type="GO" id="GO:0005524">
    <property type="term" value="F:ATP binding"/>
    <property type="evidence" value="ECO:0007669"/>
    <property type="project" value="UniProtKB-UniRule"/>
</dbReference>
<keyword evidence="3 6" id="KW-0518">Myosin</keyword>
<dbReference type="PROSITE" id="PS50088">
    <property type="entry name" value="ANK_REPEAT"/>
    <property type="match status" value="2"/>
</dbReference>
<dbReference type="InterPro" id="IPR036961">
    <property type="entry name" value="Kinesin_motor_dom_sf"/>
</dbReference>